<dbReference type="EnsemblPlants" id="evm.model.01.2564">
    <property type="protein sequence ID" value="cds.evm.model.01.2564"/>
    <property type="gene ID" value="evm.TU.01.2564"/>
</dbReference>
<proteinExistence type="predicted"/>
<keyword evidence="2" id="KW-1185">Reference proteome</keyword>
<evidence type="ECO:0000313" key="2">
    <source>
        <dbReference type="Proteomes" id="UP000596661"/>
    </source>
</evidence>
<reference evidence="1" key="1">
    <citation type="submission" date="2018-11" db="EMBL/GenBank/DDBJ databases">
        <authorList>
            <person name="Grassa J C."/>
        </authorList>
    </citation>
    <scope>NUCLEOTIDE SEQUENCE [LARGE SCALE GENOMIC DNA]</scope>
</reference>
<dbReference type="EMBL" id="UZAU01000073">
    <property type="status" value="NOT_ANNOTATED_CDS"/>
    <property type="molecule type" value="Genomic_DNA"/>
</dbReference>
<dbReference type="Gramene" id="evm.model.01.2564">
    <property type="protein sequence ID" value="cds.evm.model.01.2564"/>
    <property type="gene ID" value="evm.TU.01.2564"/>
</dbReference>
<organism evidence="1 2">
    <name type="scientific">Cannabis sativa</name>
    <name type="common">Hemp</name>
    <name type="synonym">Marijuana</name>
    <dbReference type="NCBI Taxonomy" id="3483"/>
    <lineage>
        <taxon>Eukaryota</taxon>
        <taxon>Viridiplantae</taxon>
        <taxon>Streptophyta</taxon>
        <taxon>Embryophyta</taxon>
        <taxon>Tracheophyta</taxon>
        <taxon>Spermatophyta</taxon>
        <taxon>Magnoliopsida</taxon>
        <taxon>eudicotyledons</taxon>
        <taxon>Gunneridae</taxon>
        <taxon>Pentapetalae</taxon>
        <taxon>rosids</taxon>
        <taxon>fabids</taxon>
        <taxon>Rosales</taxon>
        <taxon>Cannabaceae</taxon>
        <taxon>Cannabis</taxon>
    </lineage>
</organism>
<protein>
    <submittedName>
        <fullName evidence="1">Uncharacterized protein</fullName>
    </submittedName>
</protein>
<evidence type="ECO:0000313" key="1">
    <source>
        <dbReference type="EnsemblPlants" id="cds.evm.model.01.2564"/>
    </source>
</evidence>
<dbReference type="AlphaFoldDB" id="A0A803NLP2"/>
<reference evidence="1" key="2">
    <citation type="submission" date="2021-03" db="UniProtKB">
        <authorList>
            <consortium name="EnsemblPlants"/>
        </authorList>
    </citation>
    <scope>IDENTIFICATION</scope>
</reference>
<dbReference type="Proteomes" id="UP000596661">
    <property type="component" value="Chromosome 1"/>
</dbReference>
<accession>A0A803NLP2</accession>
<sequence length="108" mass="12202">MITSYQSSSPRTKAHYLEPKLTTSNCSSPFQTKAHRLDLIFSPTPSSPTPCLRPSSHPPHKCIISTSLQRHHLRAPHQAPSQPYPRCTPLVLHLDRSRDLHFKSSSRP</sequence>
<name>A0A803NLP2_CANSA</name>